<evidence type="ECO:0000313" key="8">
    <source>
        <dbReference type="Proteomes" id="UP000650081"/>
    </source>
</evidence>
<dbReference type="InterPro" id="IPR013785">
    <property type="entry name" value="Aldolase_TIM"/>
</dbReference>
<dbReference type="SUPFAM" id="SSF51445">
    <property type="entry name" value="(Trans)glycosidases"/>
    <property type="match status" value="1"/>
</dbReference>
<evidence type="ECO:0000256" key="4">
    <source>
        <dbReference type="ARBA" id="ARBA00023295"/>
    </source>
</evidence>
<dbReference type="InterPro" id="IPR013780">
    <property type="entry name" value="Glyco_hydro_b"/>
</dbReference>
<dbReference type="Gene3D" id="3.20.20.70">
    <property type="entry name" value="Aldolase class I"/>
    <property type="match status" value="1"/>
</dbReference>
<dbReference type="PANTHER" id="PTHR11452">
    <property type="entry name" value="ALPHA-GALACTOSIDASE/ALPHA-N-ACETYLGALACTOSAMINIDASE"/>
    <property type="match status" value="1"/>
</dbReference>
<dbReference type="Gene3D" id="2.60.40.1180">
    <property type="entry name" value="Golgi alpha-mannosidase II"/>
    <property type="match status" value="1"/>
</dbReference>
<dbReference type="GO" id="GO:0005975">
    <property type="term" value="P:carbohydrate metabolic process"/>
    <property type="evidence" value="ECO:0007669"/>
    <property type="project" value="InterPro"/>
</dbReference>
<evidence type="ECO:0000256" key="5">
    <source>
        <dbReference type="RuleBase" id="RU361168"/>
    </source>
</evidence>
<dbReference type="AlphaFoldDB" id="A0A923PJ39"/>
<keyword evidence="2" id="KW-0732">Signal</keyword>
<protein>
    <recommendedName>
        <fullName evidence="5">Alpha-galactosidase</fullName>
        <ecNumber evidence="5">3.2.1.22</ecNumber>
    </recommendedName>
    <alternativeName>
        <fullName evidence="5">Melibiase</fullName>
    </alternativeName>
</protein>
<dbReference type="CDD" id="cd14792">
    <property type="entry name" value="GH27"/>
    <property type="match status" value="1"/>
</dbReference>
<keyword evidence="4 5" id="KW-0326">Glycosidase</keyword>
<dbReference type="InterPro" id="IPR017853">
    <property type="entry name" value="GH"/>
</dbReference>
<evidence type="ECO:0000256" key="3">
    <source>
        <dbReference type="ARBA" id="ARBA00022801"/>
    </source>
</evidence>
<evidence type="ECO:0000259" key="6">
    <source>
        <dbReference type="Pfam" id="PF17801"/>
    </source>
</evidence>
<dbReference type="PANTHER" id="PTHR11452:SF42">
    <property type="entry name" value="ALPHA-GALACTOSIDASE"/>
    <property type="match status" value="1"/>
</dbReference>
<keyword evidence="5" id="KW-1015">Disulfide bond</keyword>
<organism evidence="7 8">
    <name type="scientific">Neolewinella lacunae</name>
    <dbReference type="NCBI Taxonomy" id="1517758"/>
    <lineage>
        <taxon>Bacteria</taxon>
        <taxon>Pseudomonadati</taxon>
        <taxon>Bacteroidota</taxon>
        <taxon>Saprospiria</taxon>
        <taxon>Saprospirales</taxon>
        <taxon>Lewinellaceae</taxon>
        <taxon>Neolewinella</taxon>
    </lineage>
</organism>
<evidence type="ECO:0000256" key="2">
    <source>
        <dbReference type="ARBA" id="ARBA00022729"/>
    </source>
</evidence>
<evidence type="ECO:0000313" key="7">
    <source>
        <dbReference type="EMBL" id="MBC6995078.1"/>
    </source>
</evidence>
<dbReference type="Pfam" id="PF16499">
    <property type="entry name" value="Melibiase_2"/>
    <property type="match status" value="2"/>
</dbReference>
<reference evidence="7" key="1">
    <citation type="submission" date="2020-08" db="EMBL/GenBank/DDBJ databases">
        <title>Lewinella bacteria from marine environments.</title>
        <authorList>
            <person name="Zhong Y."/>
        </authorList>
    </citation>
    <scope>NUCLEOTIDE SEQUENCE</scope>
    <source>
        <strain evidence="7">KCTC 42187</strain>
    </source>
</reference>
<keyword evidence="3 5" id="KW-0378">Hydrolase</keyword>
<name>A0A923PJ39_9BACT</name>
<dbReference type="SUPFAM" id="SSF51011">
    <property type="entry name" value="Glycosyl hydrolase domain"/>
    <property type="match status" value="1"/>
</dbReference>
<dbReference type="EC" id="3.2.1.22" evidence="5"/>
<dbReference type="InterPro" id="IPR041233">
    <property type="entry name" value="Melibiase_C"/>
</dbReference>
<keyword evidence="8" id="KW-1185">Reference proteome</keyword>
<evidence type="ECO:0000256" key="1">
    <source>
        <dbReference type="ARBA" id="ARBA00009743"/>
    </source>
</evidence>
<accession>A0A923PJ39</accession>
<dbReference type="RefSeq" id="WP_187467130.1">
    <property type="nucleotide sequence ID" value="NZ_JACSIT010000117.1"/>
</dbReference>
<dbReference type="GO" id="GO:0004557">
    <property type="term" value="F:alpha-galactosidase activity"/>
    <property type="evidence" value="ECO:0007669"/>
    <property type="project" value="UniProtKB-EC"/>
</dbReference>
<dbReference type="PRINTS" id="PR00740">
    <property type="entry name" value="GLHYDRLASE27"/>
</dbReference>
<dbReference type="InterPro" id="IPR002241">
    <property type="entry name" value="Glyco_hydro_27"/>
</dbReference>
<sequence length="435" mass="48844">MQVIDPSYAQRPPMGWNSWDCFGVNVTEAEVRANADFMAEHLKVLGWEYVVVDLGWYAPEATKDNYKGPKIPMIIDAYGRLQVDETRFPSAAGGQGFKPLADYVHSLGLKFGIHIMRGMPWISYEQNTPIKGTDARAQDVGNPNDMCLWYNSMYGIDMTHPAGQAYYHSLIELYTSWGVDFIKADDLGSWDGDGMFSNYRLDEVEGLSIAMAAAERPLVLSISPGAAYIGLAKHLRRHAHMWRISADFWDDWPALKRQFERCALWASRSVPGAWPDADMLPLGKIGIRGEIGTPRQTNFTEDEQYTLMTLWCIFRNPLMFGGHLPESDALSLQLITNPEVLAVNQASKENRQLERTEHSCTWLARAEDDSALYLALFNLSDEGPRPVEVNFSALGTGNTYAIRDCWERRDLGIFTAGFAPVVASHGAGLYRLEIK</sequence>
<dbReference type="Proteomes" id="UP000650081">
    <property type="component" value="Unassembled WGS sequence"/>
</dbReference>
<proteinExistence type="inferred from homology"/>
<feature type="domain" description="Alpha galactosidase C-terminal" evidence="6">
    <location>
        <begin position="362"/>
        <end position="432"/>
    </location>
</feature>
<gene>
    <name evidence="7" type="ORF">H9S92_12940</name>
</gene>
<dbReference type="Pfam" id="PF17801">
    <property type="entry name" value="Melibiase_C"/>
    <property type="match status" value="1"/>
</dbReference>
<comment type="similarity">
    <text evidence="1 5">Belongs to the glycosyl hydrolase 27 family.</text>
</comment>
<comment type="catalytic activity">
    <reaction evidence="5">
        <text>Hydrolysis of terminal, non-reducing alpha-D-galactose residues in alpha-D-galactosides, including galactose oligosaccharides, galactomannans and galactolipids.</text>
        <dbReference type="EC" id="3.2.1.22"/>
    </reaction>
</comment>
<comment type="caution">
    <text evidence="7">The sequence shown here is derived from an EMBL/GenBank/DDBJ whole genome shotgun (WGS) entry which is preliminary data.</text>
</comment>
<dbReference type="EMBL" id="JACSIT010000117">
    <property type="protein sequence ID" value="MBC6995078.1"/>
    <property type="molecule type" value="Genomic_DNA"/>
</dbReference>